<reference evidence="3" key="2">
    <citation type="submission" date="2015-02" db="EMBL/GenBank/DDBJ databases">
        <title>Complete Genome Sequence of Pelosinus fermentans JBW45.</title>
        <authorList>
            <person name="De Leon K.B."/>
            <person name="Utturkar S.M."/>
            <person name="Camilleri L.B."/>
            <person name="Arkin A.P."/>
            <person name="Fields M.W."/>
            <person name="Brown S.D."/>
            <person name="Wall J.D."/>
        </authorList>
    </citation>
    <scope>NUCLEOTIDE SEQUENCE [LARGE SCALE GENOMIC DNA]</scope>
    <source>
        <strain evidence="3">JBW45</strain>
    </source>
</reference>
<dbReference type="GO" id="GO:0004553">
    <property type="term" value="F:hydrolase activity, hydrolyzing O-glycosyl compounds"/>
    <property type="evidence" value="ECO:0007669"/>
    <property type="project" value="InterPro"/>
</dbReference>
<feature type="domain" description="3D" evidence="1">
    <location>
        <begin position="72"/>
        <end position="127"/>
    </location>
</feature>
<dbReference type="Gene3D" id="2.40.40.10">
    <property type="entry name" value="RlpA-like domain"/>
    <property type="match status" value="1"/>
</dbReference>
<dbReference type="InterPro" id="IPR036908">
    <property type="entry name" value="RlpA-like_sf"/>
</dbReference>
<proteinExistence type="predicted"/>
<dbReference type="KEGG" id="pft:JBW_02595"/>
<dbReference type="EMBL" id="CP010978">
    <property type="protein sequence ID" value="AJQ27939.1"/>
    <property type="molecule type" value="Genomic_DNA"/>
</dbReference>
<dbReference type="STRING" id="1192197.JBW_02595"/>
<evidence type="ECO:0000259" key="1">
    <source>
        <dbReference type="Pfam" id="PF06725"/>
    </source>
</evidence>
<reference evidence="2 3" key="1">
    <citation type="journal article" date="2015" name="Genome Announc.">
        <title>Complete Genome Sequence of Pelosinus fermentans JBW45, a Member of a Remarkably Competitive Group of Negativicutes in the Firmicutes Phylum.</title>
        <authorList>
            <person name="De Leon K.B."/>
            <person name="Utturkar S.M."/>
            <person name="Camilleri L.B."/>
            <person name="Elias D.A."/>
            <person name="Arkin A.P."/>
            <person name="Fields M.W."/>
            <person name="Brown S.D."/>
            <person name="Wall J.D."/>
        </authorList>
    </citation>
    <scope>NUCLEOTIDE SEQUENCE [LARGE SCALE GENOMIC DNA]</scope>
    <source>
        <strain evidence="2 3">JBW45</strain>
    </source>
</reference>
<accession>I8U208</accession>
<evidence type="ECO:0000313" key="3">
    <source>
        <dbReference type="Proteomes" id="UP000005361"/>
    </source>
</evidence>
<dbReference type="GO" id="GO:0019867">
    <property type="term" value="C:outer membrane"/>
    <property type="evidence" value="ECO:0007669"/>
    <property type="project" value="InterPro"/>
</dbReference>
<dbReference type="GO" id="GO:0009254">
    <property type="term" value="P:peptidoglycan turnover"/>
    <property type="evidence" value="ECO:0007669"/>
    <property type="project" value="InterPro"/>
</dbReference>
<gene>
    <name evidence="2" type="ORF">JBW_02595</name>
</gene>
<dbReference type="HOGENOM" id="CLU_1936043_0_0_9"/>
<dbReference type="InterPro" id="IPR010611">
    <property type="entry name" value="3D_dom"/>
</dbReference>
<dbReference type="Pfam" id="PF06725">
    <property type="entry name" value="3D"/>
    <property type="match status" value="1"/>
</dbReference>
<dbReference type="AlphaFoldDB" id="I8U208"/>
<organism evidence="2 3">
    <name type="scientific">Pelosinus fermentans JBW45</name>
    <dbReference type="NCBI Taxonomy" id="1192197"/>
    <lineage>
        <taxon>Bacteria</taxon>
        <taxon>Bacillati</taxon>
        <taxon>Bacillota</taxon>
        <taxon>Negativicutes</taxon>
        <taxon>Selenomonadales</taxon>
        <taxon>Sporomusaceae</taxon>
        <taxon>Pelosinus</taxon>
    </lineage>
</organism>
<sequence>MLLFTAPHCLYEDNYEVPVEYVAPIEETVVAEPEPRYREVVMEISYYTANDEGMNGHGITASGTRVNEGRTVAMSSRYALGTRICIDGHWYVNEDRGGYIVGDRVDVYVADKEKALRLGRQRKTVKIEEE</sequence>
<dbReference type="CDD" id="cd14667">
    <property type="entry name" value="3D_containing_proteins"/>
    <property type="match status" value="1"/>
</dbReference>
<protein>
    <submittedName>
        <fullName evidence="2">3D domain-containing protein</fullName>
    </submittedName>
</protein>
<dbReference type="Proteomes" id="UP000005361">
    <property type="component" value="Chromosome"/>
</dbReference>
<dbReference type="InterPro" id="IPR059180">
    <property type="entry name" value="3D_YorM"/>
</dbReference>
<evidence type="ECO:0000313" key="2">
    <source>
        <dbReference type="EMBL" id="AJQ27939.1"/>
    </source>
</evidence>
<name>I8U208_9FIRM</name>